<dbReference type="InterPro" id="IPR052206">
    <property type="entry name" value="Retinol_saturase"/>
</dbReference>
<reference evidence="8" key="2">
    <citation type="submission" date="2024-04" db="EMBL/GenBank/DDBJ databases">
        <authorList>
            <person name="Chen Y."/>
            <person name="Shah S."/>
            <person name="Dougan E. K."/>
            <person name="Thang M."/>
            <person name="Chan C."/>
        </authorList>
    </citation>
    <scope>NUCLEOTIDE SEQUENCE [LARGE SCALE GENOMIC DNA]</scope>
</reference>
<dbReference type="PANTHER" id="PTHR46091">
    <property type="entry name" value="BLR7054 PROTEIN"/>
    <property type="match status" value="1"/>
</dbReference>
<dbReference type="EMBL" id="CAMXCT010003113">
    <property type="protein sequence ID" value="CAI4002536.1"/>
    <property type="molecule type" value="Genomic_DNA"/>
</dbReference>
<dbReference type="SUPFAM" id="SSF51905">
    <property type="entry name" value="FAD/NAD(P)-binding domain"/>
    <property type="match status" value="1"/>
</dbReference>
<evidence type="ECO:0000256" key="1">
    <source>
        <dbReference type="ARBA" id="ARBA00005855"/>
    </source>
</evidence>
<sequence length="585" mass="65278">MPCRSQCVAAAAGVAAVSLALLLRRKRKVAKAFPPAKAVEDPTRRGLRKQDLPEEADAIVIGAGPAGLSLAVLLGNFGRKVLVLEQHDRAGGGLHSFTEQGYDFETGFHYVGELKPGQELRAIVDSITNHEVTFTNLERSDGIYDRVVFENDSENIGVPNGMKRWLQLLEEKFPEEQKAIQEYGRDLEAATVTFFPLMVWRTLPFEWLRRLLRPLLAAPGMKLSMPAGERMDERAHKVRCIGTLLTLSYSNLTRSILGVQVHFSEGAYFPEGGPPAITRAMVRKIESQGGRVFVRARVEGLLWDQHGDVEGVVLEKEQLRVKAPWVVSSIGLHSTEQFLQEKPCHKAFLQRLSPLERTHGHLFLFVGLRGSAEELKLPSNNLWVLPGEDLAKCMEEFQADPTAPFGYVGLAFPSAKDPSYSARHPNRCTCAVVAGDAPWDWFHKWKGPKVRHRGEDYEAFKKKFEERLLNILYTQYPQTKGRVEYVNMGTPLDTNFYLGKTQGESYGLQQTMAKSQADIEWLLPKPKVEHWPKGLLLAGQDVTGDGFAPALVSAIFASCAIEGFLPGWLNIVSMLGFRGTLRALF</sequence>
<dbReference type="EMBL" id="CAMXCT030003113">
    <property type="protein sequence ID" value="CAL4789848.1"/>
    <property type="molecule type" value="Genomic_DNA"/>
</dbReference>
<evidence type="ECO:0000256" key="4">
    <source>
        <dbReference type="ARBA" id="ARBA00022827"/>
    </source>
</evidence>
<evidence type="ECO:0000313" key="9">
    <source>
        <dbReference type="Proteomes" id="UP001152797"/>
    </source>
</evidence>
<dbReference type="Proteomes" id="UP001152797">
    <property type="component" value="Unassembled WGS sequence"/>
</dbReference>
<evidence type="ECO:0008006" key="10">
    <source>
        <dbReference type="Google" id="ProtNLM"/>
    </source>
</evidence>
<evidence type="ECO:0000313" key="8">
    <source>
        <dbReference type="EMBL" id="CAL1155911.1"/>
    </source>
</evidence>
<comment type="caution">
    <text evidence="7">The sequence shown here is derived from an EMBL/GenBank/DDBJ whole genome shotgun (WGS) entry which is preliminary data.</text>
</comment>
<name>A0A9P1D5T1_9DINO</name>
<evidence type="ECO:0000256" key="2">
    <source>
        <dbReference type="ARBA" id="ARBA00022630"/>
    </source>
</evidence>
<evidence type="ECO:0000313" key="7">
    <source>
        <dbReference type="EMBL" id="CAI4002536.1"/>
    </source>
</evidence>
<dbReference type="InterPro" id="IPR036188">
    <property type="entry name" value="FAD/NAD-bd_sf"/>
</dbReference>
<keyword evidence="4" id="KW-0274">FAD</keyword>
<dbReference type="OrthoDB" id="38045at2759"/>
<keyword evidence="2" id="KW-0285">Flavoprotein</keyword>
<keyword evidence="6" id="KW-0520">NAD</keyword>
<dbReference type="PANTHER" id="PTHR46091:SF3">
    <property type="entry name" value="AMINE OXIDASE DOMAIN-CONTAINING PROTEIN"/>
    <property type="match status" value="1"/>
</dbReference>
<gene>
    <name evidence="7" type="ORF">C1SCF055_LOCUS28483</name>
</gene>
<keyword evidence="3" id="KW-0732">Signal</keyword>
<evidence type="ECO:0000256" key="6">
    <source>
        <dbReference type="ARBA" id="ARBA00023027"/>
    </source>
</evidence>
<dbReference type="EMBL" id="CAMXCT020003113">
    <property type="protein sequence ID" value="CAL1155911.1"/>
    <property type="molecule type" value="Genomic_DNA"/>
</dbReference>
<proteinExistence type="inferred from homology"/>
<evidence type="ECO:0000256" key="3">
    <source>
        <dbReference type="ARBA" id="ARBA00022729"/>
    </source>
</evidence>
<accession>A0A9P1D5T1</accession>
<comment type="similarity">
    <text evidence="1">Belongs to the carotenoid/retinoid oxidoreductase family. CrtISO subfamily.</text>
</comment>
<dbReference type="AlphaFoldDB" id="A0A9P1D5T1"/>
<protein>
    <recommendedName>
        <fullName evidence="10">All-trans-retinol 13,14-reductase</fullName>
    </recommendedName>
</protein>
<dbReference type="Gene3D" id="3.50.50.60">
    <property type="entry name" value="FAD/NAD(P)-binding domain"/>
    <property type="match status" value="2"/>
</dbReference>
<evidence type="ECO:0000256" key="5">
    <source>
        <dbReference type="ARBA" id="ARBA00022857"/>
    </source>
</evidence>
<keyword evidence="5" id="KW-0521">NADP</keyword>
<keyword evidence="9" id="KW-1185">Reference proteome</keyword>
<dbReference type="Pfam" id="PF13450">
    <property type="entry name" value="NAD_binding_8"/>
    <property type="match status" value="1"/>
</dbReference>
<organism evidence="7">
    <name type="scientific">Cladocopium goreaui</name>
    <dbReference type="NCBI Taxonomy" id="2562237"/>
    <lineage>
        <taxon>Eukaryota</taxon>
        <taxon>Sar</taxon>
        <taxon>Alveolata</taxon>
        <taxon>Dinophyceae</taxon>
        <taxon>Suessiales</taxon>
        <taxon>Symbiodiniaceae</taxon>
        <taxon>Cladocopium</taxon>
    </lineage>
</organism>
<reference evidence="7" key="1">
    <citation type="submission" date="2022-10" db="EMBL/GenBank/DDBJ databases">
        <authorList>
            <person name="Chen Y."/>
            <person name="Dougan E. K."/>
            <person name="Chan C."/>
            <person name="Rhodes N."/>
            <person name="Thang M."/>
        </authorList>
    </citation>
    <scope>NUCLEOTIDE SEQUENCE</scope>
</reference>